<sequence length="359" mass="40084">MPFARFVSFNYLSKIYFGPRRRQESKILLVGTTVCKMSDKIIDWSKKEYKAPRCNLAETTHNVDDIYQIEDMLRKTMENAEQQLAAMRENATSRLLALTGTIVGVGLLTCYGTKIVLQWLKEGKLVINKISQLGPMDPMTKSRCGPPDIVGKDLDLIFDPTILFELNKQQPNELCREKQQIYEPCNQHLGTQYNITTWKVIGLMFGARRCVPRKTLEVLKKLQVCARPAKSKKCCSAATRMMRDLLGLYLVRYRPRAQSSGWKYMENGNLAPLCRVGNSVSFAFLVAAAVAGKRGATHPAGLVVVGRKIGSPGCVLVLTSSCIIIALEKPRPTSQLLASRSHAEAEVDDHPTRMEISCG</sequence>
<keyword evidence="2" id="KW-1185">Reference proteome</keyword>
<reference evidence="1 2" key="1">
    <citation type="journal article" date="2022" name="Allergy">
        <title>Genome assembly and annotation of Periplaneta americana reveal a comprehensive cockroach allergen profile.</title>
        <authorList>
            <person name="Wang L."/>
            <person name="Xiong Q."/>
            <person name="Saelim N."/>
            <person name="Wang L."/>
            <person name="Nong W."/>
            <person name="Wan A.T."/>
            <person name="Shi M."/>
            <person name="Liu X."/>
            <person name="Cao Q."/>
            <person name="Hui J.H.L."/>
            <person name="Sookrung N."/>
            <person name="Leung T.F."/>
            <person name="Tungtrongchitr A."/>
            <person name="Tsui S.K.W."/>
        </authorList>
    </citation>
    <scope>NUCLEOTIDE SEQUENCE [LARGE SCALE GENOMIC DNA]</scope>
    <source>
        <strain evidence="1">PWHHKU_190912</strain>
    </source>
</reference>
<evidence type="ECO:0000313" key="1">
    <source>
        <dbReference type="EMBL" id="KAJ4439754.1"/>
    </source>
</evidence>
<comment type="caution">
    <text evidence="1">The sequence shown here is derived from an EMBL/GenBank/DDBJ whole genome shotgun (WGS) entry which is preliminary data.</text>
</comment>
<dbReference type="Proteomes" id="UP001148838">
    <property type="component" value="Unassembled WGS sequence"/>
</dbReference>
<dbReference type="EMBL" id="JAJSOF020000017">
    <property type="protein sequence ID" value="KAJ4439754.1"/>
    <property type="molecule type" value="Genomic_DNA"/>
</dbReference>
<evidence type="ECO:0000313" key="2">
    <source>
        <dbReference type="Proteomes" id="UP001148838"/>
    </source>
</evidence>
<organism evidence="1 2">
    <name type="scientific">Periplaneta americana</name>
    <name type="common">American cockroach</name>
    <name type="synonym">Blatta americana</name>
    <dbReference type="NCBI Taxonomy" id="6978"/>
    <lineage>
        <taxon>Eukaryota</taxon>
        <taxon>Metazoa</taxon>
        <taxon>Ecdysozoa</taxon>
        <taxon>Arthropoda</taxon>
        <taxon>Hexapoda</taxon>
        <taxon>Insecta</taxon>
        <taxon>Pterygota</taxon>
        <taxon>Neoptera</taxon>
        <taxon>Polyneoptera</taxon>
        <taxon>Dictyoptera</taxon>
        <taxon>Blattodea</taxon>
        <taxon>Blattoidea</taxon>
        <taxon>Blattidae</taxon>
        <taxon>Blattinae</taxon>
        <taxon>Periplaneta</taxon>
    </lineage>
</organism>
<protein>
    <submittedName>
        <fullName evidence="1">Uncharacterized protein</fullName>
    </submittedName>
</protein>
<gene>
    <name evidence="1" type="ORF">ANN_07882</name>
</gene>
<accession>A0ABQ8SZX0</accession>
<name>A0ABQ8SZX0_PERAM</name>
<proteinExistence type="predicted"/>